<feature type="compositionally biased region" description="Low complexity" evidence="6">
    <location>
        <begin position="775"/>
        <end position="793"/>
    </location>
</feature>
<dbReference type="Gene3D" id="3.90.70.10">
    <property type="entry name" value="Cysteine proteinases"/>
    <property type="match status" value="1"/>
</dbReference>
<accession>A0AAF0YCE3</accession>
<dbReference type="Proteomes" id="UP000827549">
    <property type="component" value="Chromosome 5"/>
</dbReference>
<protein>
    <recommendedName>
        <fullName evidence="5">Ubiquitin carboxyl-terminal hydrolase</fullName>
        <ecNumber evidence="5">3.4.19.12</ecNumber>
    </recommendedName>
</protein>
<dbReference type="PANTHER" id="PTHR24006:SF733">
    <property type="entry name" value="RE52890P"/>
    <property type="match status" value="1"/>
</dbReference>
<evidence type="ECO:0000256" key="2">
    <source>
        <dbReference type="ARBA" id="ARBA00009085"/>
    </source>
</evidence>
<dbReference type="InterPro" id="IPR001394">
    <property type="entry name" value="Peptidase_C19_UCH"/>
</dbReference>
<dbReference type="RefSeq" id="XP_062630194.1">
    <property type="nucleotide sequence ID" value="XM_062774210.1"/>
</dbReference>
<dbReference type="GO" id="GO:0005829">
    <property type="term" value="C:cytosol"/>
    <property type="evidence" value="ECO:0007669"/>
    <property type="project" value="TreeGrafter"/>
</dbReference>
<feature type="compositionally biased region" description="Low complexity" evidence="6">
    <location>
        <begin position="630"/>
        <end position="642"/>
    </location>
</feature>
<feature type="compositionally biased region" description="Low complexity" evidence="6">
    <location>
        <begin position="219"/>
        <end position="241"/>
    </location>
</feature>
<feature type="region of interest" description="Disordered" evidence="6">
    <location>
        <begin position="102"/>
        <end position="160"/>
    </location>
</feature>
<feature type="compositionally biased region" description="Basic and acidic residues" evidence="6">
    <location>
        <begin position="644"/>
        <end position="656"/>
    </location>
</feature>
<feature type="compositionally biased region" description="Pro residues" evidence="6">
    <location>
        <begin position="140"/>
        <end position="160"/>
    </location>
</feature>
<feature type="compositionally biased region" description="Pro residues" evidence="6">
    <location>
        <begin position="200"/>
        <end position="211"/>
    </location>
</feature>
<dbReference type="CDD" id="cd02257">
    <property type="entry name" value="Peptidase_C19"/>
    <property type="match status" value="1"/>
</dbReference>
<dbReference type="GO" id="GO:0016579">
    <property type="term" value="P:protein deubiquitination"/>
    <property type="evidence" value="ECO:0007669"/>
    <property type="project" value="InterPro"/>
</dbReference>
<evidence type="ECO:0000256" key="4">
    <source>
        <dbReference type="ARBA" id="ARBA00022801"/>
    </source>
</evidence>
<name>A0AAF0YCE3_9TREE</name>
<dbReference type="InterPro" id="IPR018200">
    <property type="entry name" value="USP_CS"/>
</dbReference>
<dbReference type="PROSITE" id="PS50235">
    <property type="entry name" value="USP_3"/>
    <property type="match status" value="1"/>
</dbReference>
<dbReference type="GO" id="GO:0004843">
    <property type="term" value="F:cysteine-type deubiquitinase activity"/>
    <property type="evidence" value="ECO:0007669"/>
    <property type="project" value="UniProtKB-UniRule"/>
</dbReference>
<keyword evidence="9" id="KW-1185">Reference proteome</keyword>
<evidence type="ECO:0000256" key="6">
    <source>
        <dbReference type="SAM" id="MobiDB-lite"/>
    </source>
</evidence>
<dbReference type="PANTHER" id="PTHR24006">
    <property type="entry name" value="UBIQUITIN CARBOXYL-TERMINAL HYDROLASE"/>
    <property type="match status" value="1"/>
</dbReference>
<dbReference type="SUPFAM" id="SSF54001">
    <property type="entry name" value="Cysteine proteinases"/>
    <property type="match status" value="1"/>
</dbReference>
<feature type="region of interest" description="Disordered" evidence="6">
    <location>
        <begin position="1"/>
        <end position="44"/>
    </location>
</feature>
<organism evidence="8 9">
    <name type="scientific">Vanrija pseudolonga</name>
    <dbReference type="NCBI Taxonomy" id="143232"/>
    <lineage>
        <taxon>Eukaryota</taxon>
        <taxon>Fungi</taxon>
        <taxon>Dikarya</taxon>
        <taxon>Basidiomycota</taxon>
        <taxon>Agaricomycotina</taxon>
        <taxon>Tremellomycetes</taxon>
        <taxon>Trichosporonales</taxon>
        <taxon>Trichosporonaceae</taxon>
        <taxon>Vanrija</taxon>
    </lineage>
</organism>
<dbReference type="EC" id="3.4.19.12" evidence="5"/>
<feature type="compositionally biased region" description="Low complexity" evidence="6">
    <location>
        <begin position="687"/>
        <end position="700"/>
    </location>
</feature>
<feature type="region of interest" description="Disordered" evidence="6">
    <location>
        <begin position="188"/>
        <end position="260"/>
    </location>
</feature>
<reference evidence="8" key="1">
    <citation type="submission" date="2023-10" db="EMBL/GenBank/DDBJ databases">
        <authorList>
            <person name="Noh H."/>
        </authorList>
    </citation>
    <scope>NUCLEOTIDE SEQUENCE</scope>
    <source>
        <strain evidence="8">DUCC4014</strain>
    </source>
</reference>
<sequence>MDSWRRITRSVGGGPTTGTNAGPNGKAKEPDANGRATDSPSGKERALDEALWGLENFGNTCYCNSILQALYASQPFRAFVESYPDVGKPYNEFGGAIAHGPIVPSPSPSEAKPNPLESVVTSPAKEKRGGLLGLGGKKQAPPPVPKVPVAPASNQPPPQPIILPPDPNFPNDFTLFQTIQALFHHLSSSAPHHPADPKPAVYPPGVTPPAAPVTSGMVGAPAASGQPGQPGQPQGPSLLASLPPPSTPRGGGPYKAGTLGRGVVRPEDVLRTVRNKHSMFGGQTQQDAHEFLGFILNQLDEEVQQIDAALKVKGEEVSDIKEMGKSFIHSLFHGVLVNETRCLNCETTSTREESFLDLSIDIEQHSSLTACLRQFSHSEMLCSTNKFYCETCCGLVEAERRMRIKSLPNILGLHLKRFRQDDMGRLHKLFYRVTFPLQLRVPCTTEDTDDGERLYELFSVVVHIGNGPTHGHYVTAVRSENNKWVMCDDENIEPIEVDDLANYFGDSITGAGYVLFYQAVNLDLQKLGLKKAPPVRILPPALRANAIEILDDSAAGKVSSDSDPQRFATPDIASVGTVSSEALSSVGATPQAAPPIVPVKAAETNGPATPAVPSRQPSVLRTPGIATANVASPSASATSTPVQEKSKWYSLKRRESVQSSGSAASTPAARRDPDAAPVKGTLQRQPTANTVNTVSTASTSQGHLDHPDALHNRALDAAVDLSSSMVSTASGTSSSGLSSGALAVPGAGLGRSAAERPPRAASHTVQTPTPPAPSPTSTRPSRAASTTAATGSGANAGGNNGYAGGSGLGRKLSGAIGVGKLGRSTSSTFKMGFGRKKVEEEQS</sequence>
<evidence type="ECO:0000256" key="5">
    <source>
        <dbReference type="RuleBase" id="RU366025"/>
    </source>
</evidence>
<dbReference type="InterPro" id="IPR050164">
    <property type="entry name" value="Peptidase_C19"/>
</dbReference>
<dbReference type="GO" id="GO:0006508">
    <property type="term" value="P:proteolysis"/>
    <property type="evidence" value="ECO:0007669"/>
    <property type="project" value="UniProtKB-KW"/>
</dbReference>
<feature type="compositionally biased region" description="Gly residues" evidence="6">
    <location>
        <begin position="794"/>
        <end position="808"/>
    </location>
</feature>
<comment type="catalytic activity">
    <reaction evidence="1 5">
        <text>Thiol-dependent hydrolysis of ester, thioester, amide, peptide and isopeptide bonds formed by the C-terminal Gly of ubiquitin (a 76-residue protein attached to proteins as an intracellular targeting signal).</text>
        <dbReference type="EC" id="3.4.19.12"/>
    </reaction>
</comment>
<keyword evidence="3 5" id="KW-0645">Protease</keyword>
<dbReference type="EMBL" id="CP086718">
    <property type="protein sequence ID" value="WOO84168.1"/>
    <property type="molecule type" value="Genomic_DNA"/>
</dbReference>
<dbReference type="InterPro" id="IPR038765">
    <property type="entry name" value="Papain-like_cys_pep_sf"/>
</dbReference>
<evidence type="ECO:0000256" key="1">
    <source>
        <dbReference type="ARBA" id="ARBA00000707"/>
    </source>
</evidence>
<feature type="region of interest" description="Disordered" evidence="6">
    <location>
        <begin position="630"/>
        <end position="707"/>
    </location>
</feature>
<evidence type="ECO:0000259" key="7">
    <source>
        <dbReference type="PROSITE" id="PS50235"/>
    </source>
</evidence>
<dbReference type="GO" id="GO:0005634">
    <property type="term" value="C:nucleus"/>
    <property type="evidence" value="ECO:0007669"/>
    <property type="project" value="TreeGrafter"/>
</dbReference>
<dbReference type="InterPro" id="IPR028889">
    <property type="entry name" value="USP"/>
</dbReference>
<dbReference type="AlphaFoldDB" id="A0AAF0YCE3"/>
<dbReference type="GeneID" id="87810861"/>
<keyword evidence="5" id="KW-0788">Thiol protease</keyword>
<dbReference type="Pfam" id="PF00443">
    <property type="entry name" value="UCH"/>
    <property type="match status" value="1"/>
</dbReference>
<gene>
    <name evidence="8" type="primary">creB</name>
    <name evidence="8" type="ORF">LOC62_05G007689</name>
</gene>
<proteinExistence type="inferred from homology"/>
<feature type="domain" description="USP" evidence="7">
    <location>
        <begin position="52"/>
        <end position="520"/>
    </location>
</feature>
<dbReference type="PROSITE" id="PS00973">
    <property type="entry name" value="USP_2"/>
    <property type="match status" value="1"/>
</dbReference>
<keyword evidence="4 5" id="KW-0378">Hydrolase</keyword>
<evidence type="ECO:0000256" key="3">
    <source>
        <dbReference type="ARBA" id="ARBA00022670"/>
    </source>
</evidence>
<evidence type="ECO:0000313" key="8">
    <source>
        <dbReference type="EMBL" id="WOO84168.1"/>
    </source>
</evidence>
<comment type="similarity">
    <text evidence="2 5">Belongs to the peptidase C19 family.</text>
</comment>
<dbReference type="PROSITE" id="PS00972">
    <property type="entry name" value="USP_1"/>
    <property type="match status" value="1"/>
</dbReference>
<feature type="region of interest" description="Disordered" evidence="6">
    <location>
        <begin position="747"/>
        <end position="843"/>
    </location>
</feature>
<evidence type="ECO:0000313" key="9">
    <source>
        <dbReference type="Proteomes" id="UP000827549"/>
    </source>
</evidence>
<keyword evidence="5" id="KW-0833">Ubl conjugation pathway</keyword>